<dbReference type="Proteomes" id="UP000250434">
    <property type="component" value="Chromosome"/>
</dbReference>
<reference evidence="1 2" key="1">
    <citation type="submission" date="2016-04" db="EMBL/GenBank/DDBJ databases">
        <title>Complete genome sequence and analysis of deep-sea sediment isolate, Amycolatopsis sp. WP1.</title>
        <authorList>
            <person name="Wang H."/>
            <person name="Chen S."/>
            <person name="Wu Q."/>
        </authorList>
    </citation>
    <scope>NUCLEOTIDE SEQUENCE [LARGE SCALE GENOMIC DNA]</scope>
    <source>
        <strain evidence="1 2">WP1</strain>
    </source>
</reference>
<dbReference type="KEGG" id="aab:A4R43_39580"/>
<dbReference type="AlphaFoldDB" id="A0A344LM79"/>
<evidence type="ECO:0000313" key="2">
    <source>
        <dbReference type="Proteomes" id="UP000250434"/>
    </source>
</evidence>
<sequence>MVEVAGVVEAPPERVLAAVARDTGWRRDGDTVWAQGGWWYRGEYLVSPAAGGSRVVHRVFNVARSPVWTVALANRLFIGFRERTRDGVGALLARVGEELGCAARLT</sequence>
<dbReference type="EMBL" id="CP015163">
    <property type="protein sequence ID" value="AXB49153.1"/>
    <property type="molecule type" value="Genomic_DNA"/>
</dbReference>
<accession>A0A344LM79</accession>
<organism evidence="1 2">
    <name type="scientific">Amycolatopsis albispora</name>
    <dbReference type="NCBI Taxonomy" id="1804986"/>
    <lineage>
        <taxon>Bacteria</taxon>
        <taxon>Bacillati</taxon>
        <taxon>Actinomycetota</taxon>
        <taxon>Actinomycetes</taxon>
        <taxon>Pseudonocardiales</taxon>
        <taxon>Pseudonocardiaceae</taxon>
        <taxon>Amycolatopsis</taxon>
    </lineage>
</organism>
<dbReference type="RefSeq" id="WP_236809354.1">
    <property type="nucleotide sequence ID" value="NZ_CP015163.1"/>
</dbReference>
<protein>
    <submittedName>
        <fullName evidence="1">Uncharacterized protein</fullName>
    </submittedName>
</protein>
<proteinExistence type="predicted"/>
<gene>
    <name evidence="1" type="ORF">A4R43_39580</name>
</gene>
<evidence type="ECO:0000313" key="1">
    <source>
        <dbReference type="EMBL" id="AXB49153.1"/>
    </source>
</evidence>
<name>A0A344LM79_9PSEU</name>
<keyword evidence="2" id="KW-1185">Reference proteome</keyword>